<evidence type="ECO:0000256" key="10">
    <source>
        <dbReference type="SAM" id="MobiDB-lite"/>
    </source>
</evidence>
<evidence type="ECO:0000259" key="11">
    <source>
        <dbReference type="PROSITE" id="PS50067"/>
    </source>
</evidence>
<dbReference type="GO" id="GO:0005524">
    <property type="term" value="F:ATP binding"/>
    <property type="evidence" value="ECO:0007669"/>
    <property type="project" value="UniProtKB-KW"/>
</dbReference>
<feature type="region of interest" description="Disordered" evidence="10">
    <location>
        <begin position="357"/>
        <end position="411"/>
    </location>
</feature>
<evidence type="ECO:0000256" key="6">
    <source>
        <dbReference type="ARBA" id="ARBA00023212"/>
    </source>
</evidence>
<dbReference type="PROSITE" id="PS00411">
    <property type="entry name" value="KINESIN_MOTOR_1"/>
    <property type="match status" value="1"/>
</dbReference>
<proteinExistence type="inferred from homology"/>
<dbReference type="Gene3D" id="1.10.150.280">
    <property type="entry name" value="AF1531-like domain"/>
    <property type="match status" value="1"/>
</dbReference>
<dbReference type="InterPro" id="IPR027640">
    <property type="entry name" value="Kinesin-like_fam"/>
</dbReference>
<dbReference type="PANTHER" id="PTHR47969:SF9">
    <property type="entry name" value="KINESIN-LIKE PROTEIN"/>
    <property type="match status" value="1"/>
</dbReference>
<evidence type="ECO:0000313" key="12">
    <source>
        <dbReference type="Ensembl" id="ENSLACP00000003390.1"/>
    </source>
</evidence>
<dbReference type="EMBL" id="AFYH01230701">
    <property type="status" value="NOT_ANNOTATED_CDS"/>
    <property type="molecule type" value="Genomic_DNA"/>
</dbReference>
<dbReference type="FunCoup" id="H3A169">
    <property type="interactions" value="1153"/>
</dbReference>
<comment type="caution">
    <text evidence="7">Lacks conserved residue(s) required for the propagation of feature annotation.</text>
</comment>
<evidence type="ECO:0000313" key="13">
    <source>
        <dbReference type="Proteomes" id="UP000008672"/>
    </source>
</evidence>
<dbReference type="InterPro" id="IPR027417">
    <property type="entry name" value="P-loop_NTPase"/>
</dbReference>
<evidence type="ECO:0000256" key="5">
    <source>
        <dbReference type="ARBA" id="ARBA00023175"/>
    </source>
</evidence>
<dbReference type="EMBL" id="AFYH01230706">
    <property type="status" value="NOT_ANNOTATED_CDS"/>
    <property type="molecule type" value="Genomic_DNA"/>
</dbReference>
<dbReference type="Ensembl" id="ENSLACT00000003420.1">
    <property type="protein sequence ID" value="ENSLACP00000003390.1"/>
    <property type="gene ID" value="ENSLACG00000003029.1"/>
</dbReference>
<protein>
    <recommendedName>
        <fullName evidence="8">Kinesin-like protein</fullName>
    </recommendedName>
</protein>
<dbReference type="EMBL" id="AFYH01230702">
    <property type="status" value="NOT_ANNOTATED_CDS"/>
    <property type="molecule type" value="Genomic_DNA"/>
</dbReference>
<dbReference type="GO" id="GO:0051231">
    <property type="term" value="P:spindle elongation"/>
    <property type="evidence" value="ECO:0007669"/>
    <property type="project" value="TreeGrafter"/>
</dbReference>
<dbReference type="eggNOG" id="KOG0242">
    <property type="taxonomic scope" value="Eukaryota"/>
</dbReference>
<dbReference type="GeneTree" id="ENSGT00940000159632"/>
<dbReference type="SUPFAM" id="SSF52540">
    <property type="entry name" value="P-loop containing nucleoside triphosphate hydrolases"/>
    <property type="match status" value="1"/>
</dbReference>
<keyword evidence="3 8" id="KW-0547">Nucleotide-binding</keyword>
<reference evidence="12" key="2">
    <citation type="submission" date="2025-08" db="UniProtKB">
        <authorList>
            <consortium name="Ensembl"/>
        </authorList>
    </citation>
    <scope>IDENTIFICATION</scope>
</reference>
<dbReference type="Proteomes" id="UP000008672">
    <property type="component" value="Unassembled WGS sequence"/>
</dbReference>
<keyword evidence="2 8" id="KW-0493">Microtubule</keyword>
<dbReference type="PRINTS" id="PR00380">
    <property type="entry name" value="KINESINHEAVY"/>
</dbReference>
<dbReference type="PROSITE" id="PS50067">
    <property type="entry name" value="KINESIN_MOTOR_2"/>
    <property type="match status" value="1"/>
</dbReference>
<dbReference type="GO" id="GO:0008017">
    <property type="term" value="F:microtubule binding"/>
    <property type="evidence" value="ECO:0007669"/>
    <property type="project" value="InterPro"/>
</dbReference>
<accession>H3A169</accession>
<dbReference type="EMBL" id="AFYH01230705">
    <property type="status" value="NOT_ANNOTATED_CDS"/>
    <property type="molecule type" value="Genomic_DNA"/>
</dbReference>
<sequence>MRVSSTESLHQLKKLPSTRVRVAVRLRPYMSQDDEKQQGACVRGIDSQSLEIVNWRNQLETMYYQVQFLAFASYKNLYLTGVSNVAPVAVKKRFCSVFTFSHCLAGKTHTMLGDSEQPGVIPRAVRDIFQMSREQRTESGSDQWRFSIVMSYLEIYQEKVLDLLEPKNHDLPIREDKDKNIFIPKLMEQAITSFADFEKHFIPASQNRTVASTKLNNRSSRSHSVLLLKVVKTQSVSPVRQLTGKLYLIDLAGSEDNRKTGNQGIRLKESGAINSSLFVLSKVVDALNQGLPRIPYRDSKLTRLLQDSLGGTSHSVMITNIAPEYKYYFDTVTALNFAAKSKQIINKPFTREIIQTVADTPTMKRPREDEQNHPNAQQHPKKLRKSNSIEEEEEGEELLSPSTSALSPMLKSENMNPHVIARLLKLEKVLRKTMKGVPLLGTPKRERLALLKKVEESQLEIQKLKEKQKELERKAAQALPEMPQSSGAEAGEGVFKTSRAPLQNKSSSAKLRKQAIVTPLQVSSQLMSRIWGGDTHTTIFQKLDPKPRSVSDEEKEVSWEIKLDAELLQKHRASILQVLNSGSLKDLKCLQRIGDKKAKLIIGWREVNGPFSQVEDLEKIGGFSAKQMASFLKTLYASMVAF</sequence>
<dbReference type="Pfam" id="PF00225">
    <property type="entry name" value="Kinesin"/>
    <property type="match status" value="1"/>
</dbReference>
<dbReference type="InterPro" id="IPR019821">
    <property type="entry name" value="Kinesin_motor_CS"/>
</dbReference>
<evidence type="ECO:0000256" key="1">
    <source>
        <dbReference type="ARBA" id="ARBA00004245"/>
    </source>
</evidence>
<dbReference type="GO" id="GO:0007052">
    <property type="term" value="P:mitotic spindle organization"/>
    <property type="evidence" value="ECO:0007669"/>
    <property type="project" value="TreeGrafter"/>
</dbReference>
<dbReference type="STRING" id="7897.ENSLACP00000003390"/>
<dbReference type="GO" id="GO:0007018">
    <property type="term" value="P:microtubule-based movement"/>
    <property type="evidence" value="ECO:0007669"/>
    <property type="project" value="InterPro"/>
</dbReference>
<dbReference type="OMA" id="VIREDRW"/>
<comment type="similarity">
    <text evidence="7 8">Belongs to the TRAFAC class myosin-kinesin ATPase superfamily. Kinesin family.</text>
</comment>
<evidence type="ECO:0000256" key="4">
    <source>
        <dbReference type="ARBA" id="ARBA00022840"/>
    </source>
</evidence>
<comment type="subcellular location">
    <subcellularLocation>
        <location evidence="1">Cytoplasm</location>
        <location evidence="1">Cytoskeleton</location>
    </subcellularLocation>
</comment>
<evidence type="ECO:0000256" key="7">
    <source>
        <dbReference type="PROSITE-ProRule" id="PRU00283"/>
    </source>
</evidence>
<dbReference type="CDD" id="cd01376">
    <property type="entry name" value="KISc_KID_like"/>
    <property type="match status" value="1"/>
</dbReference>
<feature type="domain" description="Kinesin motor" evidence="11">
    <location>
        <begin position="19"/>
        <end position="344"/>
    </location>
</feature>
<dbReference type="PANTHER" id="PTHR47969">
    <property type="entry name" value="CHROMOSOME-ASSOCIATED KINESIN KIF4A-RELATED"/>
    <property type="match status" value="1"/>
</dbReference>
<dbReference type="Bgee" id="ENSLACG00000003029">
    <property type="expression patterns" value="Expressed in pectoral fin"/>
</dbReference>
<dbReference type="InterPro" id="IPR036961">
    <property type="entry name" value="Kinesin_motor_dom_sf"/>
</dbReference>
<dbReference type="EMBL" id="AFYH01230700">
    <property type="status" value="NOT_ANNOTATED_CDS"/>
    <property type="molecule type" value="Genomic_DNA"/>
</dbReference>
<keyword evidence="6" id="KW-0206">Cytoskeleton</keyword>
<evidence type="ECO:0000256" key="2">
    <source>
        <dbReference type="ARBA" id="ARBA00022701"/>
    </source>
</evidence>
<dbReference type="InterPro" id="IPR001752">
    <property type="entry name" value="Kinesin_motor_dom"/>
</dbReference>
<keyword evidence="9" id="KW-0175">Coiled coil</keyword>
<dbReference type="EMBL" id="AFYH01230704">
    <property type="status" value="NOT_ANNOTATED_CDS"/>
    <property type="molecule type" value="Genomic_DNA"/>
</dbReference>
<dbReference type="EMBL" id="AFYH01230699">
    <property type="status" value="NOT_ANNOTATED_CDS"/>
    <property type="molecule type" value="Genomic_DNA"/>
</dbReference>
<feature type="coiled-coil region" evidence="9">
    <location>
        <begin position="447"/>
        <end position="481"/>
    </location>
</feature>
<dbReference type="EMBL" id="AFYH01230707">
    <property type="status" value="NOT_ANNOTATED_CDS"/>
    <property type="molecule type" value="Genomic_DNA"/>
</dbReference>
<dbReference type="InParanoid" id="H3A169"/>
<dbReference type="GO" id="GO:0003777">
    <property type="term" value="F:microtubule motor activity"/>
    <property type="evidence" value="ECO:0007669"/>
    <property type="project" value="InterPro"/>
</dbReference>
<keyword evidence="5 8" id="KW-0505">Motor protein</keyword>
<dbReference type="InterPro" id="IPR010994">
    <property type="entry name" value="RuvA_2-like"/>
</dbReference>
<dbReference type="HOGENOM" id="CLU_001485_27_1_1"/>
<dbReference type="GO" id="GO:0005875">
    <property type="term" value="C:microtubule associated complex"/>
    <property type="evidence" value="ECO:0007669"/>
    <property type="project" value="TreeGrafter"/>
</dbReference>
<evidence type="ECO:0000256" key="3">
    <source>
        <dbReference type="ARBA" id="ARBA00022741"/>
    </source>
</evidence>
<name>H3A169_LATCH</name>
<evidence type="ECO:0000256" key="8">
    <source>
        <dbReference type="RuleBase" id="RU000394"/>
    </source>
</evidence>
<keyword evidence="4 8" id="KW-0067">ATP-binding</keyword>
<dbReference type="SMART" id="SM00129">
    <property type="entry name" value="KISc"/>
    <property type="match status" value="1"/>
</dbReference>
<dbReference type="GO" id="GO:0005874">
    <property type="term" value="C:microtubule"/>
    <property type="evidence" value="ECO:0007669"/>
    <property type="project" value="UniProtKB-KW"/>
</dbReference>
<evidence type="ECO:0000256" key="9">
    <source>
        <dbReference type="SAM" id="Coils"/>
    </source>
</evidence>
<dbReference type="EMBL" id="AFYH01230703">
    <property type="status" value="NOT_ANNOTATED_CDS"/>
    <property type="molecule type" value="Genomic_DNA"/>
</dbReference>
<dbReference type="FunFam" id="1.10.150.280:FF:000002">
    <property type="entry name" value="Kinesin-like protein"/>
    <property type="match status" value="1"/>
</dbReference>
<dbReference type="Pfam" id="PF12836">
    <property type="entry name" value="HHH_3"/>
    <property type="match status" value="1"/>
</dbReference>
<reference evidence="13" key="1">
    <citation type="submission" date="2011-08" db="EMBL/GenBank/DDBJ databases">
        <title>The draft genome of Latimeria chalumnae.</title>
        <authorList>
            <person name="Di Palma F."/>
            <person name="Alfoldi J."/>
            <person name="Johnson J."/>
            <person name="Berlin A."/>
            <person name="Gnerre S."/>
            <person name="Jaffe D."/>
            <person name="MacCallum I."/>
            <person name="Young S."/>
            <person name="Walker B.J."/>
            <person name="Lander E."/>
            <person name="Lindblad-Toh K."/>
        </authorList>
    </citation>
    <scope>NUCLEOTIDE SEQUENCE [LARGE SCALE GENOMIC DNA]</scope>
    <source>
        <strain evidence="13">Wild caught</strain>
    </source>
</reference>
<reference evidence="12" key="3">
    <citation type="submission" date="2025-09" db="UniProtKB">
        <authorList>
            <consortium name="Ensembl"/>
        </authorList>
    </citation>
    <scope>IDENTIFICATION</scope>
</reference>
<dbReference type="SUPFAM" id="SSF47781">
    <property type="entry name" value="RuvA domain 2-like"/>
    <property type="match status" value="1"/>
</dbReference>
<keyword evidence="13" id="KW-1185">Reference proteome</keyword>
<dbReference type="EMBL" id="AFYH01230708">
    <property type="status" value="NOT_ANNOTATED_CDS"/>
    <property type="molecule type" value="Genomic_DNA"/>
</dbReference>
<keyword evidence="6" id="KW-0963">Cytoplasm</keyword>
<dbReference type="AlphaFoldDB" id="H3A169"/>
<dbReference type="Gene3D" id="3.40.850.10">
    <property type="entry name" value="Kinesin motor domain"/>
    <property type="match status" value="1"/>
</dbReference>
<organism evidence="12 13">
    <name type="scientific">Latimeria chalumnae</name>
    <name type="common">Coelacanth</name>
    <dbReference type="NCBI Taxonomy" id="7897"/>
    <lineage>
        <taxon>Eukaryota</taxon>
        <taxon>Metazoa</taxon>
        <taxon>Chordata</taxon>
        <taxon>Craniata</taxon>
        <taxon>Vertebrata</taxon>
        <taxon>Euteleostomi</taxon>
        <taxon>Coelacanthiformes</taxon>
        <taxon>Coelacanthidae</taxon>
        <taxon>Latimeria</taxon>
    </lineage>
</organism>